<dbReference type="AlphaFoldDB" id="A0A0Z8HCI4"/>
<reference evidence="3 4" key="1">
    <citation type="submission" date="2016-02" db="EMBL/GenBank/DDBJ databases">
        <authorList>
            <consortium name="Pathogen Informatics"/>
        </authorList>
    </citation>
    <scope>NUCLEOTIDE SEQUENCE [LARGE SCALE GENOMIC DNA]</scope>
    <source>
        <strain evidence="1 3">LSS52</strain>
        <strain evidence="2 4">LSS54</strain>
    </source>
</reference>
<accession>A0A0Z8HCI4</accession>
<organism evidence="2 4">
    <name type="scientific">Streptococcus suis</name>
    <dbReference type="NCBI Taxonomy" id="1307"/>
    <lineage>
        <taxon>Bacteria</taxon>
        <taxon>Bacillati</taxon>
        <taxon>Bacillota</taxon>
        <taxon>Bacilli</taxon>
        <taxon>Lactobacillales</taxon>
        <taxon>Streptococcaceae</taxon>
        <taxon>Streptococcus</taxon>
    </lineage>
</organism>
<evidence type="ECO:0000313" key="1">
    <source>
        <dbReference type="EMBL" id="CYV06294.1"/>
    </source>
</evidence>
<name>A0A0Z8HCI4_STRSU</name>
<sequence>MYDKIQPVYGIALVGSNYFDDKRPVRSFVISDSETGQALKLSFDNSKQLRTPFEMVIVELKKTWTWKNQYQTTAMVGIFR</sequence>
<evidence type="ECO:0000313" key="3">
    <source>
        <dbReference type="Proteomes" id="UP000072794"/>
    </source>
</evidence>
<dbReference type="RefSeq" id="WP_029876252.1">
    <property type="nucleotide sequence ID" value="NZ_CEDY01000052.1"/>
</dbReference>
<proteinExistence type="predicted"/>
<dbReference type="EMBL" id="FIHA01000043">
    <property type="protein sequence ID" value="CYV06294.1"/>
    <property type="molecule type" value="Genomic_DNA"/>
</dbReference>
<evidence type="ECO:0000313" key="2">
    <source>
        <dbReference type="EMBL" id="CYV14340.1"/>
    </source>
</evidence>
<dbReference type="Proteomes" id="UP000072794">
    <property type="component" value="Unassembled WGS sequence"/>
</dbReference>
<gene>
    <name evidence="1" type="ORF">ERS132414_01870</name>
    <name evidence="2" type="ORF">ERS132416_02029</name>
</gene>
<dbReference type="Proteomes" id="UP000073494">
    <property type="component" value="Unassembled WGS sequence"/>
</dbReference>
<dbReference type="EMBL" id="FIHD01000045">
    <property type="protein sequence ID" value="CYV14340.1"/>
    <property type="molecule type" value="Genomic_DNA"/>
</dbReference>
<evidence type="ECO:0000313" key="4">
    <source>
        <dbReference type="Proteomes" id="UP000073494"/>
    </source>
</evidence>
<protein>
    <submittedName>
        <fullName evidence="2">Uncharacterized protein</fullName>
    </submittedName>
</protein>